<dbReference type="FunFam" id="2.60.40.420:FF:000045">
    <property type="entry name" value="Laccase 2"/>
    <property type="match status" value="1"/>
</dbReference>
<dbReference type="AlphaFoldDB" id="A0A9N9P6S0"/>
<comment type="caution">
    <text evidence="3">The sequence shown here is derived from an EMBL/GenBank/DDBJ whole genome shotgun (WGS) entry which is preliminary data.</text>
</comment>
<sequence>QYNCDDKSGSKCAPYAVYKVKKGKKYRFPYYAFSIDGHKMKIIEVEGTLIKPVEVNQIGLHIAQRYSVIVEANQDGGNFWMRANMSESCIANNNQTINSGSLLKHDIRGILSYEGSDDKDPNSQAFPDEVTPCRNLDSNKLKPLADTPCPDKTDSLSLNVTFGRNAQTNVSEARINNSSYSPTYSNPTLLDIIEKHIDAKTLPKSQNAAEYDKD</sequence>
<dbReference type="PANTHER" id="PTHR11709">
    <property type="entry name" value="MULTI-COPPER OXIDASE"/>
    <property type="match status" value="1"/>
</dbReference>
<dbReference type="GO" id="GO:0016491">
    <property type="term" value="F:oxidoreductase activity"/>
    <property type="evidence" value="ECO:0007669"/>
    <property type="project" value="TreeGrafter"/>
</dbReference>
<reference evidence="3" key="1">
    <citation type="submission" date="2021-06" db="EMBL/GenBank/DDBJ databases">
        <authorList>
            <person name="Kallberg Y."/>
            <person name="Tangrot J."/>
            <person name="Rosling A."/>
        </authorList>
    </citation>
    <scope>NUCLEOTIDE SEQUENCE</scope>
    <source>
        <strain evidence="3">IN212</strain>
    </source>
</reference>
<evidence type="ECO:0000313" key="4">
    <source>
        <dbReference type="Proteomes" id="UP000789396"/>
    </source>
</evidence>
<protein>
    <submittedName>
        <fullName evidence="3">15757_t:CDS:1</fullName>
    </submittedName>
</protein>
<dbReference type="Proteomes" id="UP000789396">
    <property type="component" value="Unassembled WGS sequence"/>
</dbReference>
<dbReference type="SUPFAM" id="SSF49503">
    <property type="entry name" value="Cupredoxins"/>
    <property type="match status" value="1"/>
</dbReference>
<dbReference type="OrthoDB" id="2121828at2759"/>
<dbReference type="EMBL" id="CAJVPZ010062469">
    <property type="protein sequence ID" value="CAG8792185.1"/>
    <property type="molecule type" value="Genomic_DNA"/>
</dbReference>
<name>A0A9N9P6S0_9GLOM</name>
<keyword evidence="4" id="KW-1185">Reference proteome</keyword>
<dbReference type="Pfam" id="PF00394">
    <property type="entry name" value="Cu-oxidase"/>
    <property type="match status" value="1"/>
</dbReference>
<feature type="non-terminal residue" evidence="3">
    <location>
        <position position="1"/>
    </location>
</feature>
<proteinExistence type="inferred from homology"/>
<dbReference type="InterPro" id="IPR045087">
    <property type="entry name" value="Cu-oxidase_fam"/>
</dbReference>
<dbReference type="InterPro" id="IPR001117">
    <property type="entry name" value="Cu-oxidase_2nd"/>
</dbReference>
<evidence type="ECO:0000313" key="3">
    <source>
        <dbReference type="EMBL" id="CAG8792185.1"/>
    </source>
</evidence>
<dbReference type="InterPro" id="IPR008972">
    <property type="entry name" value="Cupredoxin"/>
</dbReference>
<organism evidence="3 4">
    <name type="scientific">Racocetra fulgida</name>
    <dbReference type="NCBI Taxonomy" id="60492"/>
    <lineage>
        <taxon>Eukaryota</taxon>
        <taxon>Fungi</taxon>
        <taxon>Fungi incertae sedis</taxon>
        <taxon>Mucoromycota</taxon>
        <taxon>Glomeromycotina</taxon>
        <taxon>Glomeromycetes</taxon>
        <taxon>Diversisporales</taxon>
        <taxon>Gigasporaceae</taxon>
        <taxon>Racocetra</taxon>
    </lineage>
</organism>
<comment type="similarity">
    <text evidence="1">Belongs to the multicopper oxidase family.</text>
</comment>
<evidence type="ECO:0000256" key="1">
    <source>
        <dbReference type="ARBA" id="ARBA00010609"/>
    </source>
</evidence>
<dbReference type="Gene3D" id="2.60.40.420">
    <property type="entry name" value="Cupredoxins - blue copper proteins"/>
    <property type="match status" value="1"/>
</dbReference>
<gene>
    <name evidence="3" type="ORF">RFULGI_LOCUS16851</name>
</gene>
<feature type="non-terminal residue" evidence="3">
    <location>
        <position position="214"/>
    </location>
</feature>
<evidence type="ECO:0000259" key="2">
    <source>
        <dbReference type="Pfam" id="PF00394"/>
    </source>
</evidence>
<accession>A0A9N9P6S0</accession>
<dbReference type="PANTHER" id="PTHR11709:SF511">
    <property type="entry name" value="LACCASE"/>
    <property type="match status" value="1"/>
</dbReference>
<feature type="domain" description="Plastocyanin-like" evidence="2">
    <location>
        <begin position="11"/>
        <end position="100"/>
    </location>
</feature>